<protein>
    <submittedName>
        <fullName evidence="3">Acetyl esterase/lipase</fullName>
    </submittedName>
</protein>
<dbReference type="Proteomes" id="UP001549200">
    <property type="component" value="Unassembled WGS sequence"/>
</dbReference>
<dbReference type="SUPFAM" id="SSF53474">
    <property type="entry name" value="alpha/beta-Hydrolases"/>
    <property type="match status" value="1"/>
</dbReference>
<dbReference type="Pfam" id="PF20434">
    <property type="entry name" value="BD-FAE"/>
    <property type="match status" value="1"/>
</dbReference>
<keyword evidence="4" id="KW-1185">Reference proteome</keyword>
<dbReference type="InterPro" id="IPR049492">
    <property type="entry name" value="BD-FAE-like_dom"/>
</dbReference>
<evidence type="ECO:0000313" key="3">
    <source>
        <dbReference type="EMBL" id="MET3570360.1"/>
    </source>
</evidence>
<proteinExistence type="predicted"/>
<name>A0ABV2FWE8_9FIRM</name>
<dbReference type="PANTHER" id="PTHR48081">
    <property type="entry name" value="AB HYDROLASE SUPERFAMILY PROTEIN C4A8.06C"/>
    <property type="match status" value="1"/>
</dbReference>
<accession>A0ABV2FWE8</accession>
<gene>
    <name evidence="3" type="ORF">ABID13_001987</name>
</gene>
<sequence>MTNMISKQITYNMDRENFSPVSAEGMKVIYGDRTDSFRATLIPNIVYVVRNRPLHLQLMKLISHEPDRRYPLIVYVQGSGFRKQEYFKPIPQLAQFVHEGYVVASVEYRYSDEGGVFPAQVQDLKAAIRYLRAHAGEYQIDPDRIALWGDSSGGHTVALAALSDGVEEFDTPEYKEQHSNVKCCVDFYGVFEFESMCETMTPELIQYFEGDPIEKLFGGPISEHQEEVKRANLAGYITRDKVIPPFLLVHGDEDAKVHFTQSVKFYNLLKDNGHSVEFYKVKGGGHGNRTWTPEVMGLVKEFLRAYL</sequence>
<reference evidence="3 4" key="1">
    <citation type="submission" date="2024-06" db="EMBL/GenBank/DDBJ databases">
        <title>Genomic Encyclopedia of Type Strains, Phase IV (KMG-IV): sequencing the most valuable type-strain genomes for metagenomic binning, comparative biology and taxonomic classification.</title>
        <authorList>
            <person name="Goeker M."/>
        </authorList>
    </citation>
    <scope>NUCLEOTIDE SEQUENCE [LARGE SCALE GENOMIC DNA]</scope>
    <source>
        <strain evidence="3 4">DSM 19261</strain>
    </source>
</reference>
<dbReference type="RefSeq" id="WP_227884476.1">
    <property type="nucleotide sequence ID" value="NZ_JAWQDS010000001.1"/>
</dbReference>
<dbReference type="PANTHER" id="PTHR48081:SF13">
    <property type="entry name" value="ALPHA_BETA HYDROLASE"/>
    <property type="match status" value="1"/>
</dbReference>
<keyword evidence="1" id="KW-0378">Hydrolase</keyword>
<dbReference type="InterPro" id="IPR029058">
    <property type="entry name" value="AB_hydrolase_fold"/>
</dbReference>
<dbReference type="EMBL" id="JBEPLZ010000006">
    <property type="protein sequence ID" value="MET3570360.1"/>
    <property type="molecule type" value="Genomic_DNA"/>
</dbReference>
<dbReference type="Gene3D" id="3.40.50.1820">
    <property type="entry name" value="alpha/beta hydrolase"/>
    <property type="match status" value="1"/>
</dbReference>
<feature type="domain" description="BD-FAE-like" evidence="2">
    <location>
        <begin position="67"/>
        <end position="268"/>
    </location>
</feature>
<organism evidence="3 4">
    <name type="scientific">Enterocloster citroniae</name>
    <dbReference type="NCBI Taxonomy" id="358743"/>
    <lineage>
        <taxon>Bacteria</taxon>
        <taxon>Bacillati</taxon>
        <taxon>Bacillota</taxon>
        <taxon>Clostridia</taxon>
        <taxon>Lachnospirales</taxon>
        <taxon>Lachnospiraceae</taxon>
        <taxon>Enterocloster</taxon>
    </lineage>
</organism>
<comment type="caution">
    <text evidence="3">The sequence shown here is derived from an EMBL/GenBank/DDBJ whole genome shotgun (WGS) entry which is preliminary data.</text>
</comment>
<dbReference type="InterPro" id="IPR050300">
    <property type="entry name" value="GDXG_lipolytic_enzyme"/>
</dbReference>
<evidence type="ECO:0000313" key="4">
    <source>
        <dbReference type="Proteomes" id="UP001549200"/>
    </source>
</evidence>
<evidence type="ECO:0000256" key="1">
    <source>
        <dbReference type="ARBA" id="ARBA00022801"/>
    </source>
</evidence>
<evidence type="ECO:0000259" key="2">
    <source>
        <dbReference type="Pfam" id="PF20434"/>
    </source>
</evidence>